<gene>
    <name evidence="10" type="ORF">LITE_LOCUS4091</name>
</gene>
<keyword evidence="4" id="KW-0540">Nuclease</keyword>
<dbReference type="GO" id="GO:0005634">
    <property type="term" value="C:nucleus"/>
    <property type="evidence" value="ECO:0007669"/>
    <property type="project" value="UniProtKB-SubCell"/>
</dbReference>
<dbReference type="GO" id="GO:0046872">
    <property type="term" value="F:metal ion binding"/>
    <property type="evidence" value="ECO:0007669"/>
    <property type="project" value="UniProtKB-KW"/>
</dbReference>
<protein>
    <recommendedName>
        <fullName evidence="12">DDE Tnp4 domain-containing protein</fullName>
    </recommendedName>
</protein>
<organism evidence="10 11">
    <name type="scientific">Linum tenue</name>
    <dbReference type="NCBI Taxonomy" id="586396"/>
    <lineage>
        <taxon>Eukaryota</taxon>
        <taxon>Viridiplantae</taxon>
        <taxon>Streptophyta</taxon>
        <taxon>Embryophyta</taxon>
        <taxon>Tracheophyta</taxon>
        <taxon>Spermatophyta</taxon>
        <taxon>Magnoliopsida</taxon>
        <taxon>eudicotyledons</taxon>
        <taxon>Gunneridae</taxon>
        <taxon>Pentapetalae</taxon>
        <taxon>rosids</taxon>
        <taxon>fabids</taxon>
        <taxon>Malpighiales</taxon>
        <taxon>Linaceae</taxon>
        <taxon>Linum</taxon>
    </lineage>
</organism>
<comment type="subcellular location">
    <subcellularLocation>
        <location evidence="2">Nucleus</location>
    </subcellularLocation>
</comment>
<evidence type="ECO:0000259" key="8">
    <source>
        <dbReference type="Pfam" id="PF13359"/>
    </source>
</evidence>
<comment type="similarity">
    <text evidence="3">Belongs to the HARBI1 family.</text>
</comment>
<dbReference type="Pfam" id="PF13359">
    <property type="entry name" value="DDE_Tnp_4"/>
    <property type="match status" value="1"/>
</dbReference>
<evidence type="ECO:0000256" key="1">
    <source>
        <dbReference type="ARBA" id="ARBA00001968"/>
    </source>
</evidence>
<dbReference type="GO" id="GO:0004518">
    <property type="term" value="F:nuclease activity"/>
    <property type="evidence" value="ECO:0007669"/>
    <property type="project" value="UniProtKB-KW"/>
</dbReference>
<name>A0AAV0HFQ4_9ROSI</name>
<proteinExistence type="inferred from homology"/>
<keyword evidence="5" id="KW-0479">Metal-binding</keyword>
<dbReference type="PANTHER" id="PTHR22930:SF280">
    <property type="entry name" value="OS11G0202600 PROTEIN"/>
    <property type="match status" value="1"/>
</dbReference>
<evidence type="ECO:0000256" key="7">
    <source>
        <dbReference type="ARBA" id="ARBA00023242"/>
    </source>
</evidence>
<evidence type="ECO:0000256" key="2">
    <source>
        <dbReference type="ARBA" id="ARBA00004123"/>
    </source>
</evidence>
<evidence type="ECO:0000256" key="3">
    <source>
        <dbReference type="ARBA" id="ARBA00006958"/>
    </source>
</evidence>
<comment type="cofactor">
    <cofactor evidence="1">
        <name>a divalent metal cation</name>
        <dbReference type="ChEBI" id="CHEBI:60240"/>
    </cofactor>
</comment>
<keyword evidence="7" id="KW-0539">Nucleus</keyword>
<evidence type="ECO:0000313" key="11">
    <source>
        <dbReference type="Proteomes" id="UP001154282"/>
    </source>
</evidence>
<dbReference type="InterPro" id="IPR027806">
    <property type="entry name" value="HARBI1_dom"/>
</dbReference>
<evidence type="ECO:0000256" key="6">
    <source>
        <dbReference type="ARBA" id="ARBA00022801"/>
    </source>
</evidence>
<dbReference type="AlphaFoldDB" id="A0AAV0HFQ4"/>
<reference evidence="10" key="1">
    <citation type="submission" date="2022-08" db="EMBL/GenBank/DDBJ databases">
        <authorList>
            <person name="Gutierrez-Valencia J."/>
        </authorList>
    </citation>
    <scope>NUCLEOTIDE SEQUENCE</scope>
</reference>
<sequence>MKVVGHSWTTRDGAERFQHSTATISKYFGIVLKAVNKIAVRLIKPPDMGVVPNPLSRTKSKNNTKYMLFTYVIAGWEGTANDARILMETIANPDNDFPMPPKGMISTFHSCKYYLVDSGFQNIPGFLAPFRGATRHFQEMRRRGGPRGRKELFNFRHSSLRNVIERCFGVLKARFPILKFMRSYSLRKQTSIVIACCALHNFIKIHAEDDKLFHEYENYEDEEGSTSGVELPLTEFNVSYAATREMTEKRDAIANQLWSDNHV</sequence>
<keyword evidence="6" id="KW-0378">Hydrolase</keyword>
<evidence type="ECO:0008006" key="12">
    <source>
        <dbReference type="Google" id="ProtNLM"/>
    </source>
</evidence>
<dbReference type="EMBL" id="CAMGYJ010000002">
    <property type="protein sequence ID" value="CAI0383662.1"/>
    <property type="molecule type" value="Genomic_DNA"/>
</dbReference>
<feature type="domain" description="DDE Tnp4" evidence="8">
    <location>
        <begin position="67"/>
        <end position="201"/>
    </location>
</feature>
<accession>A0AAV0HFQ4</accession>
<keyword evidence="11" id="KW-1185">Reference proteome</keyword>
<evidence type="ECO:0000256" key="5">
    <source>
        <dbReference type="ARBA" id="ARBA00022723"/>
    </source>
</evidence>
<dbReference type="InterPro" id="IPR058353">
    <property type="entry name" value="DUF8040"/>
</dbReference>
<dbReference type="Pfam" id="PF26138">
    <property type="entry name" value="DUF8040"/>
    <property type="match status" value="1"/>
</dbReference>
<comment type="caution">
    <text evidence="10">The sequence shown here is derived from an EMBL/GenBank/DDBJ whole genome shotgun (WGS) entry which is preliminary data.</text>
</comment>
<evidence type="ECO:0000259" key="9">
    <source>
        <dbReference type="Pfam" id="PF26138"/>
    </source>
</evidence>
<feature type="domain" description="DUF8040" evidence="9">
    <location>
        <begin position="2"/>
        <end position="36"/>
    </location>
</feature>
<dbReference type="InterPro" id="IPR045249">
    <property type="entry name" value="HARBI1-like"/>
</dbReference>
<evidence type="ECO:0000256" key="4">
    <source>
        <dbReference type="ARBA" id="ARBA00022722"/>
    </source>
</evidence>
<evidence type="ECO:0000313" key="10">
    <source>
        <dbReference type="EMBL" id="CAI0383662.1"/>
    </source>
</evidence>
<dbReference type="GO" id="GO:0016787">
    <property type="term" value="F:hydrolase activity"/>
    <property type="evidence" value="ECO:0007669"/>
    <property type="project" value="UniProtKB-KW"/>
</dbReference>
<dbReference type="Proteomes" id="UP001154282">
    <property type="component" value="Unassembled WGS sequence"/>
</dbReference>
<dbReference type="PANTHER" id="PTHR22930">
    <property type="match status" value="1"/>
</dbReference>